<dbReference type="PROSITE" id="PS00463">
    <property type="entry name" value="ZN2_CY6_FUNGAL_1"/>
    <property type="match status" value="1"/>
</dbReference>
<name>A0A9N9E4A8_9GLOM</name>
<dbReference type="PROSITE" id="PS50048">
    <property type="entry name" value="ZN2_CY6_FUNGAL_2"/>
    <property type="match status" value="1"/>
</dbReference>
<feature type="non-terminal residue" evidence="2">
    <location>
        <position position="55"/>
    </location>
</feature>
<dbReference type="InterPro" id="IPR036864">
    <property type="entry name" value="Zn2-C6_fun-type_DNA-bd_sf"/>
</dbReference>
<comment type="caution">
    <text evidence="2">The sequence shown here is derived from an EMBL/GenBank/DDBJ whole genome shotgun (WGS) entry which is preliminary data.</text>
</comment>
<dbReference type="InterPro" id="IPR001138">
    <property type="entry name" value="Zn2Cys6_DnaBD"/>
</dbReference>
<reference evidence="2" key="1">
    <citation type="submission" date="2021-06" db="EMBL/GenBank/DDBJ databases">
        <authorList>
            <person name="Kallberg Y."/>
            <person name="Tangrot J."/>
            <person name="Rosling A."/>
        </authorList>
    </citation>
    <scope>NUCLEOTIDE SEQUENCE</scope>
    <source>
        <strain evidence="2">MA453B</strain>
    </source>
</reference>
<evidence type="ECO:0000313" key="2">
    <source>
        <dbReference type="EMBL" id="CAG8657897.1"/>
    </source>
</evidence>
<protein>
    <submittedName>
        <fullName evidence="2">871_t:CDS:1</fullName>
    </submittedName>
</protein>
<sequence length="55" mass="6369">MRKREEPYVKLACTSCKKAHAKCSGHSICERCINRNLICEYEQSGRKRGPKSKKQ</sequence>
<proteinExistence type="predicted"/>
<evidence type="ECO:0000259" key="1">
    <source>
        <dbReference type="PROSITE" id="PS50048"/>
    </source>
</evidence>
<dbReference type="SMART" id="SM00066">
    <property type="entry name" value="GAL4"/>
    <property type="match status" value="1"/>
</dbReference>
<dbReference type="AlphaFoldDB" id="A0A9N9E4A8"/>
<accession>A0A9N9E4A8</accession>
<organism evidence="2 3">
    <name type="scientific">Dentiscutata erythropus</name>
    <dbReference type="NCBI Taxonomy" id="1348616"/>
    <lineage>
        <taxon>Eukaryota</taxon>
        <taxon>Fungi</taxon>
        <taxon>Fungi incertae sedis</taxon>
        <taxon>Mucoromycota</taxon>
        <taxon>Glomeromycotina</taxon>
        <taxon>Glomeromycetes</taxon>
        <taxon>Diversisporales</taxon>
        <taxon>Gigasporaceae</taxon>
        <taxon>Dentiscutata</taxon>
    </lineage>
</organism>
<dbReference type="GO" id="GO:0000981">
    <property type="term" value="F:DNA-binding transcription factor activity, RNA polymerase II-specific"/>
    <property type="evidence" value="ECO:0007669"/>
    <property type="project" value="InterPro"/>
</dbReference>
<dbReference type="Proteomes" id="UP000789405">
    <property type="component" value="Unassembled WGS sequence"/>
</dbReference>
<gene>
    <name evidence="2" type="ORF">DERYTH_LOCUS10549</name>
</gene>
<feature type="domain" description="Zn(2)-C6 fungal-type" evidence="1">
    <location>
        <begin position="12"/>
        <end position="41"/>
    </location>
</feature>
<keyword evidence="3" id="KW-1185">Reference proteome</keyword>
<evidence type="ECO:0000313" key="3">
    <source>
        <dbReference type="Proteomes" id="UP000789405"/>
    </source>
</evidence>
<dbReference type="OrthoDB" id="3362851at2759"/>
<dbReference type="EMBL" id="CAJVPY010006178">
    <property type="protein sequence ID" value="CAG8657897.1"/>
    <property type="molecule type" value="Genomic_DNA"/>
</dbReference>
<dbReference type="GO" id="GO:0008270">
    <property type="term" value="F:zinc ion binding"/>
    <property type="evidence" value="ECO:0007669"/>
    <property type="project" value="InterPro"/>
</dbReference>
<dbReference type="SUPFAM" id="SSF57701">
    <property type="entry name" value="Zn2/Cys6 DNA-binding domain"/>
    <property type="match status" value="1"/>
</dbReference>
<dbReference type="Pfam" id="PF00172">
    <property type="entry name" value="Zn_clus"/>
    <property type="match status" value="1"/>
</dbReference>
<dbReference type="Gene3D" id="4.10.240.10">
    <property type="entry name" value="Zn(2)-C6 fungal-type DNA-binding domain"/>
    <property type="match status" value="1"/>
</dbReference>